<dbReference type="PaxDb" id="3880-AES69206"/>
<organism evidence="1 3">
    <name type="scientific">Medicago truncatula</name>
    <name type="common">Barrel medic</name>
    <name type="synonym">Medicago tribuloides</name>
    <dbReference type="NCBI Taxonomy" id="3880"/>
    <lineage>
        <taxon>Eukaryota</taxon>
        <taxon>Viridiplantae</taxon>
        <taxon>Streptophyta</taxon>
        <taxon>Embryophyta</taxon>
        <taxon>Tracheophyta</taxon>
        <taxon>Spermatophyta</taxon>
        <taxon>Magnoliopsida</taxon>
        <taxon>eudicotyledons</taxon>
        <taxon>Gunneridae</taxon>
        <taxon>Pentapetalae</taxon>
        <taxon>rosids</taxon>
        <taxon>fabids</taxon>
        <taxon>Fabales</taxon>
        <taxon>Fabaceae</taxon>
        <taxon>Papilionoideae</taxon>
        <taxon>50 kb inversion clade</taxon>
        <taxon>NPAAA clade</taxon>
        <taxon>Hologalegina</taxon>
        <taxon>IRL clade</taxon>
        <taxon>Trifolieae</taxon>
        <taxon>Medicago</taxon>
    </lineage>
</organism>
<dbReference type="Proteomes" id="UP000002051">
    <property type="component" value="Chromosome 3"/>
</dbReference>
<gene>
    <name evidence="1" type="ordered locus">MTR_3g025350</name>
</gene>
<keyword evidence="3" id="KW-1185">Reference proteome</keyword>
<evidence type="ECO:0000313" key="1">
    <source>
        <dbReference type="EMBL" id="AES69206.1"/>
    </source>
</evidence>
<accession>G7IWF5</accession>
<dbReference type="HOGENOM" id="CLU_1941213_0_0_1"/>
<proteinExistence type="predicted"/>
<dbReference type="EMBL" id="CM001219">
    <property type="protein sequence ID" value="AES69206.1"/>
    <property type="molecule type" value="Genomic_DNA"/>
</dbReference>
<evidence type="ECO:0000313" key="3">
    <source>
        <dbReference type="Proteomes" id="UP000002051"/>
    </source>
</evidence>
<protein>
    <submittedName>
        <fullName evidence="1 2">Uncharacterized protein</fullName>
    </submittedName>
</protein>
<dbReference type="EnsemblPlants" id="AES69206">
    <property type="protein sequence ID" value="AES69206"/>
    <property type="gene ID" value="MTR_3g025350"/>
</dbReference>
<evidence type="ECO:0000313" key="2">
    <source>
        <dbReference type="EnsemblPlants" id="AES69206"/>
    </source>
</evidence>
<reference evidence="2" key="3">
    <citation type="submission" date="2015-04" db="UniProtKB">
        <authorList>
            <consortium name="EnsemblPlants"/>
        </authorList>
    </citation>
    <scope>IDENTIFICATION</scope>
    <source>
        <strain evidence="2">cv. Jemalong A17</strain>
    </source>
</reference>
<reference evidence="1 3" key="2">
    <citation type="journal article" date="2014" name="BMC Genomics">
        <title>An improved genome release (version Mt4.0) for the model legume Medicago truncatula.</title>
        <authorList>
            <person name="Tang H."/>
            <person name="Krishnakumar V."/>
            <person name="Bidwell S."/>
            <person name="Rosen B."/>
            <person name="Chan A."/>
            <person name="Zhou S."/>
            <person name="Gentzbittel L."/>
            <person name="Childs K.L."/>
            <person name="Yandell M."/>
            <person name="Gundlach H."/>
            <person name="Mayer K.F."/>
            <person name="Schwartz D.C."/>
            <person name="Town C.D."/>
        </authorList>
    </citation>
    <scope>GENOME REANNOTATION</scope>
    <source>
        <strain evidence="2 3">cv. Jemalong A17</strain>
    </source>
</reference>
<reference evidence="1 3" key="1">
    <citation type="journal article" date="2011" name="Nature">
        <title>The Medicago genome provides insight into the evolution of rhizobial symbioses.</title>
        <authorList>
            <person name="Young N.D."/>
            <person name="Debelle F."/>
            <person name="Oldroyd G.E."/>
            <person name="Geurts R."/>
            <person name="Cannon S.B."/>
            <person name="Udvardi M.K."/>
            <person name="Benedito V.A."/>
            <person name="Mayer K.F."/>
            <person name="Gouzy J."/>
            <person name="Schoof H."/>
            <person name="Van de Peer Y."/>
            <person name="Proost S."/>
            <person name="Cook D.R."/>
            <person name="Meyers B.C."/>
            <person name="Spannagl M."/>
            <person name="Cheung F."/>
            <person name="De Mita S."/>
            <person name="Krishnakumar V."/>
            <person name="Gundlach H."/>
            <person name="Zhou S."/>
            <person name="Mudge J."/>
            <person name="Bharti A.K."/>
            <person name="Murray J.D."/>
            <person name="Naoumkina M.A."/>
            <person name="Rosen B."/>
            <person name="Silverstein K.A."/>
            <person name="Tang H."/>
            <person name="Rombauts S."/>
            <person name="Zhao P.X."/>
            <person name="Zhou P."/>
            <person name="Barbe V."/>
            <person name="Bardou P."/>
            <person name="Bechner M."/>
            <person name="Bellec A."/>
            <person name="Berger A."/>
            <person name="Berges H."/>
            <person name="Bidwell S."/>
            <person name="Bisseling T."/>
            <person name="Choisne N."/>
            <person name="Couloux A."/>
            <person name="Denny R."/>
            <person name="Deshpande S."/>
            <person name="Dai X."/>
            <person name="Doyle J.J."/>
            <person name="Dudez A.M."/>
            <person name="Farmer A.D."/>
            <person name="Fouteau S."/>
            <person name="Franken C."/>
            <person name="Gibelin C."/>
            <person name="Gish J."/>
            <person name="Goldstein S."/>
            <person name="Gonzalez A.J."/>
            <person name="Green P.J."/>
            <person name="Hallab A."/>
            <person name="Hartog M."/>
            <person name="Hua A."/>
            <person name="Humphray S.J."/>
            <person name="Jeong D.H."/>
            <person name="Jing Y."/>
            <person name="Jocker A."/>
            <person name="Kenton S.M."/>
            <person name="Kim D.J."/>
            <person name="Klee K."/>
            <person name="Lai H."/>
            <person name="Lang C."/>
            <person name="Lin S."/>
            <person name="Macmil S.L."/>
            <person name="Magdelenat G."/>
            <person name="Matthews L."/>
            <person name="McCorrison J."/>
            <person name="Monaghan E.L."/>
            <person name="Mun J.H."/>
            <person name="Najar F.Z."/>
            <person name="Nicholson C."/>
            <person name="Noirot C."/>
            <person name="O'Bleness M."/>
            <person name="Paule C.R."/>
            <person name="Poulain J."/>
            <person name="Prion F."/>
            <person name="Qin B."/>
            <person name="Qu C."/>
            <person name="Retzel E.F."/>
            <person name="Riddle C."/>
            <person name="Sallet E."/>
            <person name="Samain S."/>
            <person name="Samson N."/>
            <person name="Sanders I."/>
            <person name="Saurat O."/>
            <person name="Scarpelli C."/>
            <person name="Schiex T."/>
            <person name="Segurens B."/>
            <person name="Severin A.J."/>
            <person name="Sherrier D.J."/>
            <person name="Shi R."/>
            <person name="Sims S."/>
            <person name="Singer S.R."/>
            <person name="Sinharoy S."/>
            <person name="Sterck L."/>
            <person name="Viollet A."/>
            <person name="Wang B.B."/>
            <person name="Wang K."/>
            <person name="Wang M."/>
            <person name="Wang X."/>
            <person name="Warfsmann J."/>
            <person name="Weissenbach J."/>
            <person name="White D.D."/>
            <person name="White J.D."/>
            <person name="Wiley G.B."/>
            <person name="Wincker P."/>
            <person name="Xing Y."/>
            <person name="Yang L."/>
            <person name="Yao Z."/>
            <person name="Ying F."/>
            <person name="Zhai J."/>
            <person name="Zhou L."/>
            <person name="Zuber A."/>
            <person name="Denarie J."/>
            <person name="Dixon R.A."/>
            <person name="May G.D."/>
            <person name="Schwartz D.C."/>
            <person name="Rogers J."/>
            <person name="Quetier F."/>
            <person name="Town C.D."/>
            <person name="Roe B.A."/>
        </authorList>
    </citation>
    <scope>NUCLEOTIDE SEQUENCE [LARGE SCALE GENOMIC DNA]</scope>
    <source>
        <strain evidence="1">A17</strain>
        <strain evidence="2 3">cv. Jemalong A17</strain>
    </source>
</reference>
<dbReference type="AlphaFoldDB" id="G7IWF5"/>
<name>G7IWF5_MEDTR</name>
<sequence length="130" mass="15226">MSFHFTTEAGDIDPTVSKLEDVDFENLPVKTAGPAYINLQRAVRMGQRTFAEWLERDMINTYTLSPDLESNLNACNLMERVDRALYFYSSFFLLIGLYCYENISGETKTREKERHEKLEKRIRRLEMTGL</sequence>